<keyword evidence="1 4" id="KW-0489">Methyltransferase</keyword>
<dbReference type="KEGG" id="clx:CLAN_0292"/>
<evidence type="ECO:0000313" key="5">
    <source>
        <dbReference type="Proteomes" id="UP000202031"/>
    </source>
</evidence>
<reference evidence="5" key="1">
    <citation type="journal article" date="2017" name="Genome Biol. Evol.">
        <title>Comparative Genomic Analysis Identifies a Campylobacter Clade Deficient in Selenium Metabolism.</title>
        <authorList>
            <person name="Miller W.G."/>
            <person name="Yee E."/>
            <person name="Lopes B.S."/>
            <person name="Chapman M.H."/>
            <person name="Huynh S."/>
            <person name="Bono J.L."/>
            <person name="Parker C.T."/>
            <person name="Strachan N.J.C."/>
            <person name="Forbes K.J."/>
        </authorList>
    </citation>
    <scope>NUCLEOTIDE SEQUENCE [LARGE SCALE GENOMIC DNA]</scope>
    <source>
        <strain evidence="5">NCTC 13004</strain>
    </source>
</reference>
<name>A0A1X9SLG3_9BACT</name>
<feature type="domain" description="Methyltransferase type 11" evidence="3">
    <location>
        <begin position="39"/>
        <end position="124"/>
    </location>
</feature>
<dbReference type="PANTHER" id="PTHR13090:SF1">
    <property type="entry name" value="ARGININE-HYDROXYLASE NDUFAF5, MITOCHONDRIAL"/>
    <property type="match status" value="1"/>
</dbReference>
<dbReference type="PANTHER" id="PTHR13090">
    <property type="entry name" value="ARGININE-HYDROXYLASE NDUFAF5, MITOCHONDRIAL"/>
    <property type="match status" value="1"/>
</dbReference>
<dbReference type="SUPFAM" id="SSF53335">
    <property type="entry name" value="S-adenosyl-L-methionine-dependent methyltransferases"/>
    <property type="match status" value="1"/>
</dbReference>
<dbReference type="EMBL" id="CP015578">
    <property type="protein sequence ID" value="ARQ97059.1"/>
    <property type="molecule type" value="Genomic_DNA"/>
</dbReference>
<keyword evidence="2 4" id="KW-0808">Transferase</keyword>
<dbReference type="RefSeq" id="WP_100590412.1">
    <property type="nucleotide sequence ID" value="NZ_CP015578.1"/>
</dbReference>
<dbReference type="Gene3D" id="3.40.50.150">
    <property type="entry name" value="Vaccinia Virus protein VP39"/>
    <property type="match status" value="1"/>
</dbReference>
<dbReference type="InterPro" id="IPR050602">
    <property type="entry name" value="Malonyl-ACP_OMT"/>
</dbReference>
<dbReference type="Pfam" id="PF08241">
    <property type="entry name" value="Methyltransf_11"/>
    <property type="match status" value="1"/>
</dbReference>
<evidence type="ECO:0000256" key="2">
    <source>
        <dbReference type="ARBA" id="ARBA00022679"/>
    </source>
</evidence>
<dbReference type="CDD" id="cd02440">
    <property type="entry name" value="AdoMet_MTases"/>
    <property type="match status" value="1"/>
</dbReference>
<dbReference type="AlphaFoldDB" id="A0A1X9SLG3"/>
<proteinExistence type="predicted"/>
<evidence type="ECO:0000256" key="1">
    <source>
        <dbReference type="ARBA" id="ARBA00022603"/>
    </source>
</evidence>
<sequence>MKFKNAKFYDLYAKPQIYAANALIQTIKDYRQNFKDIYEIGAGSGVLTRLIIDNLSYENLILNDLYESEFMSKFRTQIGDISNLQIQNRQDLIISSSVFQWINALENLADRLKFSLKSGGILAFSIFIDGTLRELSSFTNQSLEYKNLAQLRAIFSKNFEILNAQERQIKLKFSNLKELLTHLKHTGVNNIKGEFKLTKSSYKALNSHFNDDFRLSYKFAILILKN</sequence>
<dbReference type="EC" id="2.1.1.197" evidence="4"/>
<dbReference type="Proteomes" id="UP000202031">
    <property type="component" value="Chromosome"/>
</dbReference>
<protein>
    <submittedName>
        <fullName evidence="4">Malonyl-[acp] methyltransferase</fullName>
        <ecNumber evidence="4">2.1.1.197</ecNumber>
    </submittedName>
</protein>
<dbReference type="InterPro" id="IPR013216">
    <property type="entry name" value="Methyltransf_11"/>
</dbReference>
<dbReference type="InterPro" id="IPR029063">
    <property type="entry name" value="SAM-dependent_MTases_sf"/>
</dbReference>
<dbReference type="GO" id="GO:0102130">
    <property type="term" value="F:malonyl-CoA methyltransferase activity"/>
    <property type="evidence" value="ECO:0007669"/>
    <property type="project" value="UniProtKB-EC"/>
</dbReference>
<dbReference type="GO" id="GO:0032259">
    <property type="term" value="P:methylation"/>
    <property type="evidence" value="ECO:0007669"/>
    <property type="project" value="UniProtKB-KW"/>
</dbReference>
<dbReference type="GO" id="GO:0008757">
    <property type="term" value="F:S-adenosylmethionine-dependent methyltransferase activity"/>
    <property type="evidence" value="ECO:0007669"/>
    <property type="project" value="InterPro"/>
</dbReference>
<accession>A0A1X9SLG3</accession>
<organism evidence="4 5">
    <name type="scientific">Campylobacter lanienae NCTC 13004</name>
    <dbReference type="NCBI Taxonomy" id="1031753"/>
    <lineage>
        <taxon>Bacteria</taxon>
        <taxon>Pseudomonadati</taxon>
        <taxon>Campylobacterota</taxon>
        <taxon>Epsilonproteobacteria</taxon>
        <taxon>Campylobacterales</taxon>
        <taxon>Campylobacteraceae</taxon>
        <taxon>Campylobacter</taxon>
    </lineage>
</organism>
<evidence type="ECO:0000313" key="4">
    <source>
        <dbReference type="EMBL" id="ARQ97059.1"/>
    </source>
</evidence>
<gene>
    <name evidence="4" type="primary">bioC</name>
    <name evidence="4" type="ORF">CLAN_0292</name>
</gene>
<evidence type="ECO:0000259" key="3">
    <source>
        <dbReference type="Pfam" id="PF08241"/>
    </source>
</evidence>
<dbReference type="GeneID" id="46920762"/>